<dbReference type="GO" id="GO:0008818">
    <property type="term" value="F:cobalamin 5'-phosphate synthase activity"/>
    <property type="evidence" value="ECO:0007669"/>
    <property type="project" value="UniProtKB-UniRule"/>
</dbReference>
<evidence type="ECO:0000256" key="16">
    <source>
        <dbReference type="ARBA" id="ARBA00032853"/>
    </source>
</evidence>
<keyword evidence="9 19" id="KW-0808">Transferase</keyword>
<comment type="function">
    <text evidence="14 19">Joins adenosylcobinamide-GDP and alpha-ribazole to generate adenosylcobalamin (Ado-cobalamin). Also synthesizes adenosylcobalamin 5'-phosphate from adenosylcobinamide-GDP and alpha-ribazole 5'-phosphate.</text>
</comment>
<dbReference type="GO" id="GO:0009236">
    <property type="term" value="P:cobalamin biosynthetic process"/>
    <property type="evidence" value="ECO:0007669"/>
    <property type="project" value="UniProtKB-UniRule"/>
</dbReference>
<organism evidence="20 21">
    <name type="scientific">Methanimicrococcus stummii</name>
    <dbReference type="NCBI Taxonomy" id="3028294"/>
    <lineage>
        <taxon>Archaea</taxon>
        <taxon>Methanobacteriati</taxon>
        <taxon>Methanobacteriota</taxon>
        <taxon>Stenosarchaea group</taxon>
        <taxon>Methanomicrobia</taxon>
        <taxon>Methanosarcinales</taxon>
        <taxon>Methanosarcinaceae</taxon>
        <taxon>Methanimicrococcus</taxon>
    </lineage>
</organism>
<dbReference type="PANTHER" id="PTHR34148:SF1">
    <property type="entry name" value="ADENOSYLCOBINAMIDE-GDP RIBAZOLETRANSFERASE"/>
    <property type="match status" value="1"/>
</dbReference>
<evidence type="ECO:0000256" key="9">
    <source>
        <dbReference type="ARBA" id="ARBA00022679"/>
    </source>
</evidence>
<keyword evidence="8 19" id="KW-0169">Cobalamin biosynthesis</keyword>
<dbReference type="EMBL" id="CP131062">
    <property type="protein sequence ID" value="WNY28888.1"/>
    <property type="molecule type" value="Genomic_DNA"/>
</dbReference>
<feature type="transmembrane region" description="Helical" evidence="19">
    <location>
        <begin position="33"/>
        <end position="54"/>
    </location>
</feature>
<proteinExistence type="inferred from homology"/>
<comment type="subcellular location">
    <subcellularLocation>
        <location evidence="2 19">Cell membrane</location>
        <topology evidence="2 19">Multi-pass membrane protein</topology>
    </subcellularLocation>
</comment>
<dbReference type="HAMAP" id="MF_00719">
    <property type="entry name" value="CobS"/>
    <property type="match status" value="1"/>
</dbReference>
<feature type="transmembrane region" description="Helical" evidence="19">
    <location>
        <begin position="108"/>
        <end position="127"/>
    </location>
</feature>
<dbReference type="Pfam" id="PF02654">
    <property type="entry name" value="CobS"/>
    <property type="match status" value="1"/>
</dbReference>
<comment type="catalytic activity">
    <reaction evidence="17 19">
        <text>alpha-ribazole + adenosylcob(III)inamide-GDP = adenosylcob(III)alamin + GMP + H(+)</text>
        <dbReference type="Rhea" id="RHEA:16049"/>
        <dbReference type="ChEBI" id="CHEBI:10329"/>
        <dbReference type="ChEBI" id="CHEBI:15378"/>
        <dbReference type="ChEBI" id="CHEBI:18408"/>
        <dbReference type="ChEBI" id="CHEBI:58115"/>
        <dbReference type="ChEBI" id="CHEBI:60487"/>
        <dbReference type="EC" id="2.7.8.26"/>
    </reaction>
</comment>
<evidence type="ECO:0000256" key="4">
    <source>
        <dbReference type="ARBA" id="ARBA00010561"/>
    </source>
</evidence>
<protein>
    <recommendedName>
        <fullName evidence="6 19">Adenosylcobinamide-GDP ribazoletransferase</fullName>
        <ecNumber evidence="5 19">2.7.8.26</ecNumber>
    </recommendedName>
    <alternativeName>
        <fullName evidence="16 19">Cobalamin synthase</fullName>
    </alternativeName>
    <alternativeName>
        <fullName evidence="15 19">Cobalamin-5'-phosphate synthase</fullName>
    </alternativeName>
</protein>
<dbReference type="InterPro" id="IPR003805">
    <property type="entry name" value="CobS"/>
</dbReference>
<dbReference type="EC" id="2.7.8.26" evidence="5 19"/>
<dbReference type="GeneID" id="85197571"/>
<feature type="transmembrane region" description="Helical" evidence="19">
    <location>
        <begin position="269"/>
        <end position="291"/>
    </location>
</feature>
<comment type="catalytic activity">
    <reaction evidence="18 19">
        <text>alpha-ribazole 5'-phosphate + adenosylcob(III)inamide-GDP = adenosylcob(III)alamin 5'-phosphate + GMP + H(+)</text>
        <dbReference type="Rhea" id="RHEA:23560"/>
        <dbReference type="ChEBI" id="CHEBI:15378"/>
        <dbReference type="ChEBI" id="CHEBI:57918"/>
        <dbReference type="ChEBI" id="CHEBI:58115"/>
        <dbReference type="ChEBI" id="CHEBI:60487"/>
        <dbReference type="ChEBI" id="CHEBI:60493"/>
        <dbReference type="EC" id="2.7.8.26"/>
    </reaction>
</comment>
<keyword evidence="7 19" id="KW-1003">Cell membrane</keyword>
<keyword evidence="12 19" id="KW-1133">Transmembrane helix</keyword>
<evidence type="ECO:0000313" key="21">
    <source>
        <dbReference type="Proteomes" id="UP001302662"/>
    </source>
</evidence>
<dbReference type="RefSeq" id="WP_316558894.1">
    <property type="nucleotide sequence ID" value="NZ_CP131062.1"/>
</dbReference>
<feature type="transmembrane region" description="Helical" evidence="19">
    <location>
        <begin position="60"/>
        <end position="77"/>
    </location>
</feature>
<comment type="similarity">
    <text evidence="4 19">Belongs to the CobS family.</text>
</comment>
<evidence type="ECO:0000256" key="15">
    <source>
        <dbReference type="ARBA" id="ARBA00032605"/>
    </source>
</evidence>
<feature type="transmembrane region" description="Helical" evidence="19">
    <location>
        <begin position="161"/>
        <end position="179"/>
    </location>
</feature>
<evidence type="ECO:0000256" key="14">
    <source>
        <dbReference type="ARBA" id="ARBA00025228"/>
    </source>
</evidence>
<accession>A0AA96V9X8</accession>
<evidence type="ECO:0000256" key="13">
    <source>
        <dbReference type="ARBA" id="ARBA00023136"/>
    </source>
</evidence>
<evidence type="ECO:0000256" key="7">
    <source>
        <dbReference type="ARBA" id="ARBA00022475"/>
    </source>
</evidence>
<evidence type="ECO:0000256" key="6">
    <source>
        <dbReference type="ARBA" id="ARBA00015850"/>
    </source>
</evidence>
<dbReference type="AlphaFoldDB" id="A0AA96V9X8"/>
<evidence type="ECO:0000256" key="11">
    <source>
        <dbReference type="ARBA" id="ARBA00022842"/>
    </source>
</evidence>
<evidence type="ECO:0000313" key="20">
    <source>
        <dbReference type="EMBL" id="WNY28888.1"/>
    </source>
</evidence>
<evidence type="ECO:0000256" key="3">
    <source>
        <dbReference type="ARBA" id="ARBA00004663"/>
    </source>
</evidence>
<keyword evidence="10 19" id="KW-0812">Transmembrane</keyword>
<feature type="transmembrane region" description="Helical" evidence="19">
    <location>
        <begin position="133"/>
        <end position="154"/>
    </location>
</feature>
<evidence type="ECO:0000256" key="19">
    <source>
        <dbReference type="HAMAP-Rule" id="MF_00719"/>
    </source>
</evidence>
<feature type="transmembrane region" description="Helical" evidence="19">
    <location>
        <begin position="215"/>
        <end position="248"/>
    </location>
</feature>
<name>A0AA96V9X8_9EURY</name>
<dbReference type="KEGG" id="mees:MmiEs2_11010"/>
<evidence type="ECO:0000256" key="5">
    <source>
        <dbReference type="ARBA" id="ARBA00013200"/>
    </source>
</evidence>
<dbReference type="GO" id="GO:0005886">
    <property type="term" value="C:plasma membrane"/>
    <property type="evidence" value="ECO:0007669"/>
    <property type="project" value="UniProtKB-SubCell"/>
</dbReference>
<dbReference type="Proteomes" id="UP001302662">
    <property type="component" value="Chromosome"/>
</dbReference>
<evidence type="ECO:0000256" key="2">
    <source>
        <dbReference type="ARBA" id="ARBA00004651"/>
    </source>
</evidence>
<keyword evidence="11 19" id="KW-0460">Magnesium</keyword>
<evidence type="ECO:0000256" key="12">
    <source>
        <dbReference type="ARBA" id="ARBA00022989"/>
    </source>
</evidence>
<evidence type="ECO:0000256" key="8">
    <source>
        <dbReference type="ARBA" id="ARBA00022573"/>
    </source>
</evidence>
<evidence type="ECO:0000256" key="18">
    <source>
        <dbReference type="ARBA" id="ARBA00049504"/>
    </source>
</evidence>
<keyword evidence="21" id="KW-1185">Reference proteome</keyword>
<keyword evidence="13 19" id="KW-0472">Membrane</keyword>
<reference evidence="20 21" key="1">
    <citation type="submission" date="2023-07" db="EMBL/GenBank/DDBJ databases">
        <title>Closed genome sequence of Methanimicrococcus sp. Es2.</title>
        <authorList>
            <person name="Protasov E."/>
            <person name="Platt K."/>
            <person name="Reeh H."/>
            <person name="Poehlein A."/>
            <person name="Daniel R."/>
            <person name="Brune A."/>
        </authorList>
    </citation>
    <scope>NUCLEOTIDE SEQUENCE [LARGE SCALE GENOMIC DNA]</scope>
    <source>
        <strain evidence="20 21">Es2</strain>
    </source>
</reference>
<sequence length="293" mass="30281">MTIWEAFKAGFGFLSVIPVGITMEGIDALMKRLYMYPVIGFCLGILIGIVTFAAEIVLPAPLTIIAIMLATYGLIWFNHLDGVSDLGDGMTAHGSLEKKRKALKDMSLGIGGVAFAALLMLLFYSSLTALENMSGIAGAVPYAGLFSIACATISNAGLTPVWSGALTTAALMSAAVIVAETQGKQAMLTIATFGKSFSEGLGSMTIAGGTKKNFAIGILFTAAVSIALLGLLGLAALAASTLAALIILKISNRHFEGLNGDGIGTANEVGRIISIAAVAVILYLVYGGMFWTL</sequence>
<evidence type="ECO:0000256" key="1">
    <source>
        <dbReference type="ARBA" id="ARBA00001946"/>
    </source>
</evidence>
<comment type="pathway">
    <text evidence="3 19">Cofactor biosynthesis; adenosylcobalamin biosynthesis; adenosylcobalamin from cob(II)yrinate a,c-diamide: step 7/7.</text>
</comment>
<dbReference type="PANTHER" id="PTHR34148">
    <property type="entry name" value="ADENOSYLCOBINAMIDE-GDP RIBAZOLETRANSFERASE"/>
    <property type="match status" value="1"/>
</dbReference>
<dbReference type="GO" id="GO:0051073">
    <property type="term" value="F:adenosylcobinamide-GDP ribazoletransferase activity"/>
    <property type="evidence" value="ECO:0007669"/>
    <property type="project" value="UniProtKB-UniRule"/>
</dbReference>
<gene>
    <name evidence="19 20" type="primary">cobS</name>
    <name evidence="20" type="ORF">MmiEs2_11010</name>
</gene>
<comment type="cofactor">
    <cofactor evidence="1 19">
        <name>Mg(2+)</name>
        <dbReference type="ChEBI" id="CHEBI:18420"/>
    </cofactor>
</comment>
<evidence type="ECO:0000256" key="17">
    <source>
        <dbReference type="ARBA" id="ARBA00048623"/>
    </source>
</evidence>
<evidence type="ECO:0000256" key="10">
    <source>
        <dbReference type="ARBA" id="ARBA00022692"/>
    </source>
</evidence>